<evidence type="ECO:0000313" key="4">
    <source>
        <dbReference type="Proteomes" id="UP000324629"/>
    </source>
</evidence>
<reference evidence="3 4" key="1">
    <citation type="journal article" date="2019" name="Gigascience">
        <title>Whole-genome sequence of the oriental lung fluke Paragonimus westermani.</title>
        <authorList>
            <person name="Oey H."/>
            <person name="Zakrzewski M."/>
            <person name="Narain K."/>
            <person name="Devi K.R."/>
            <person name="Agatsuma T."/>
            <person name="Nawaratna S."/>
            <person name="Gobert G.N."/>
            <person name="Jones M.K."/>
            <person name="Ragan M.A."/>
            <person name="McManus D.P."/>
            <person name="Krause L."/>
        </authorList>
    </citation>
    <scope>NUCLEOTIDE SEQUENCE [LARGE SCALE GENOMIC DNA]</scope>
    <source>
        <strain evidence="3 4">IND2009</strain>
    </source>
</reference>
<dbReference type="EMBL" id="QNGE01002307">
    <property type="protein sequence ID" value="KAA3675802.1"/>
    <property type="molecule type" value="Genomic_DNA"/>
</dbReference>
<evidence type="ECO:0000259" key="2">
    <source>
        <dbReference type="Pfam" id="PF00431"/>
    </source>
</evidence>
<dbReference type="Gene3D" id="2.60.120.290">
    <property type="entry name" value="Spermadhesin, CUB domain"/>
    <property type="match status" value="1"/>
</dbReference>
<dbReference type="SUPFAM" id="SSF49854">
    <property type="entry name" value="Spermadhesin, CUB domain"/>
    <property type="match status" value="1"/>
</dbReference>
<gene>
    <name evidence="3" type="ORF">DEA37_0005510</name>
</gene>
<evidence type="ECO:0000313" key="3">
    <source>
        <dbReference type="EMBL" id="KAA3675802.1"/>
    </source>
</evidence>
<dbReference type="AlphaFoldDB" id="A0A5J4NJU0"/>
<dbReference type="Pfam" id="PF00431">
    <property type="entry name" value="CUB"/>
    <property type="match status" value="1"/>
</dbReference>
<keyword evidence="4" id="KW-1185">Reference proteome</keyword>
<organism evidence="3 4">
    <name type="scientific">Paragonimus westermani</name>
    <dbReference type="NCBI Taxonomy" id="34504"/>
    <lineage>
        <taxon>Eukaryota</taxon>
        <taxon>Metazoa</taxon>
        <taxon>Spiralia</taxon>
        <taxon>Lophotrochozoa</taxon>
        <taxon>Platyhelminthes</taxon>
        <taxon>Trematoda</taxon>
        <taxon>Digenea</taxon>
        <taxon>Plagiorchiida</taxon>
        <taxon>Troglotremata</taxon>
        <taxon>Troglotrematidae</taxon>
        <taxon>Paragonimus</taxon>
    </lineage>
</organism>
<dbReference type="Proteomes" id="UP000324629">
    <property type="component" value="Unassembled WGS sequence"/>
</dbReference>
<name>A0A5J4NJU0_9TREM</name>
<dbReference type="InterPro" id="IPR035914">
    <property type="entry name" value="Sperma_CUB_dom_sf"/>
</dbReference>
<dbReference type="InterPro" id="IPR000859">
    <property type="entry name" value="CUB_dom"/>
</dbReference>
<proteinExistence type="predicted"/>
<comment type="caution">
    <text evidence="3">The sequence shown here is derived from an EMBL/GenBank/DDBJ whole genome shotgun (WGS) entry which is preliminary data.</text>
</comment>
<protein>
    <recommendedName>
        <fullName evidence="2">CUB domain-containing protein</fullName>
    </recommendedName>
</protein>
<feature type="domain" description="CUB" evidence="2">
    <location>
        <begin position="67"/>
        <end position="130"/>
    </location>
</feature>
<accession>A0A5J4NJU0</accession>
<evidence type="ECO:0000256" key="1">
    <source>
        <dbReference type="ARBA" id="ARBA00023157"/>
    </source>
</evidence>
<sequence>MVSIVMESLADDPLPFKVEDLELIAEVQHGLCEGYSCVANLVTVLDVWTEDIDAGLSIGCTYPQTNRQPQGELYSHAKYGVEDYPANLDCLYEIHAPEDKEIIIEIIELDIEESNRVREPTPVIELIKGQSGGGIVSDSLS</sequence>
<keyword evidence="1" id="KW-1015">Disulfide bond</keyword>